<dbReference type="InterPro" id="IPR052558">
    <property type="entry name" value="Siderophore_Hydrolase_D"/>
</dbReference>
<gene>
    <name evidence="3" type="ORF">QWY31_06310</name>
</gene>
<dbReference type="Proteomes" id="UP001168552">
    <property type="component" value="Unassembled WGS sequence"/>
</dbReference>
<comment type="caution">
    <text evidence="3">The sequence shown here is derived from an EMBL/GenBank/DDBJ whole genome shotgun (WGS) entry which is preliminary data.</text>
</comment>
<organism evidence="3 4">
    <name type="scientific">Shiella aurantiaca</name>
    <dbReference type="NCBI Taxonomy" id="3058365"/>
    <lineage>
        <taxon>Bacteria</taxon>
        <taxon>Pseudomonadati</taxon>
        <taxon>Bacteroidota</taxon>
        <taxon>Cytophagia</taxon>
        <taxon>Cytophagales</taxon>
        <taxon>Shiellaceae</taxon>
        <taxon>Shiella</taxon>
    </lineage>
</organism>
<dbReference type="InterPro" id="IPR029058">
    <property type="entry name" value="AB_hydrolase_fold"/>
</dbReference>
<dbReference type="InterPro" id="IPR000801">
    <property type="entry name" value="Esterase-like"/>
</dbReference>
<dbReference type="RefSeq" id="WP_320003634.1">
    <property type="nucleotide sequence ID" value="NZ_JAUHJS010000003.1"/>
</dbReference>
<accession>A0ABT8F3S4</accession>
<evidence type="ECO:0000313" key="3">
    <source>
        <dbReference type="EMBL" id="MDN4165105.1"/>
    </source>
</evidence>
<dbReference type="SUPFAM" id="SSF53474">
    <property type="entry name" value="alpha/beta-Hydrolases"/>
    <property type="match status" value="1"/>
</dbReference>
<sequence length="282" mass="31556">MKKIIFPIALLLVGCPLSIFLYAYANGQPEYPESDIQTRLYSQILQEEREVIIHLPQHYDSTKSYPVMYVLDGSSQDKHLAQKNNILAAAGCAPETIIVGLPNVSSKGRQRDYTPPFMRTDIDEADSPMGEGDTFLTFMEKELFPMMEKNYATSGIRALAGNSRGGLLVLYSLLYKPHLFQGRLAFSPALWRDEHAICKQAAQLLPAAKGEESSFLFMSLGDEENTKMKAGFIDMMEVLERNASTHLVWQAEFTPKANHQSNADLSAAKAIRAWADFLTSEH</sequence>
<reference evidence="3" key="1">
    <citation type="submission" date="2023-06" db="EMBL/GenBank/DDBJ databases">
        <title>Cytophagales bacterium Strain LB-30, isolated from soil.</title>
        <authorList>
            <person name="Liu B."/>
        </authorList>
    </citation>
    <scope>NUCLEOTIDE SEQUENCE</scope>
    <source>
        <strain evidence="3">LB-30</strain>
    </source>
</reference>
<name>A0ABT8F3S4_9BACT</name>
<keyword evidence="4" id="KW-1185">Reference proteome</keyword>
<dbReference type="PANTHER" id="PTHR40841:SF2">
    <property type="entry name" value="SIDEROPHORE-DEGRADING ESTERASE (EUROFUNG)"/>
    <property type="match status" value="1"/>
</dbReference>
<dbReference type="PROSITE" id="PS51257">
    <property type="entry name" value="PROKAR_LIPOPROTEIN"/>
    <property type="match status" value="1"/>
</dbReference>
<protein>
    <submittedName>
        <fullName evidence="3">Alpha/beta hydrolase-fold protein</fullName>
    </submittedName>
</protein>
<dbReference type="PANTHER" id="PTHR40841">
    <property type="entry name" value="SIDEROPHORE TRIACETYLFUSARININE C ESTERASE"/>
    <property type="match status" value="1"/>
</dbReference>
<proteinExistence type="inferred from homology"/>
<evidence type="ECO:0000256" key="2">
    <source>
        <dbReference type="ARBA" id="ARBA00022801"/>
    </source>
</evidence>
<dbReference type="Gene3D" id="3.40.50.1820">
    <property type="entry name" value="alpha/beta hydrolase"/>
    <property type="match status" value="1"/>
</dbReference>
<dbReference type="Pfam" id="PF00756">
    <property type="entry name" value="Esterase"/>
    <property type="match status" value="1"/>
</dbReference>
<dbReference type="GO" id="GO:0016787">
    <property type="term" value="F:hydrolase activity"/>
    <property type="evidence" value="ECO:0007669"/>
    <property type="project" value="UniProtKB-KW"/>
</dbReference>
<keyword evidence="2 3" id="KW-0378">Hydrolase</keyword>
<evidence type="ECO:0000256" key="1">
    <source>
        <dbReference type="ARBA" id="ARBA00005622"/>
    </source>
</evidence>
<dbReference type="EMBL" id="JAUHJS010000003">
    <property type="protein sequence ID" value="MDN4165105.1"/>
    <property type="molecule type" value="Genomic_DNA"/>
</dbReference>
<evidence type="ECO:0000313" key="4">
    <source>
        <dbReference type="Proteomes" id="UP001168552"/>
    </source>
</evidence>
<comment type="similarity">
    <text evidence="1">Belongs to the esterase D family.</text>
</comment>